<gene>
    <name evidence="2" type="ORF">Psuf_010900</name>
</gene>
<evidence type="ECO:0000313" key="3">
    <source>
        <dbReference type="Proteomes" id="UP000503011"/>
    </source>
</evidence>
<organism evidence="2 3">
    <name type="scientific">Phytohabitans suffuscus</name>
    <dbReference type="NCBI Taxonomy" id="624315"/>
    <lineage>
        <taxon>Bacteria</taxon>
        <taxon>Bacillati</taxon>
        <taxon>Actinomycetota</taxon>
        <taxon>Actinomycetes</taxon>
        <taxon>Micromonosporales</taxon>
        <taxon>Micromonosporaceae</taxon>
    </lineage>
</organism>
<dbReference type="InterPro" id="IPR013751">
    <property type="entry name" value="ACP_syn_III_N"/>
</dbReference>
<dbReference type="Proteomes" id="UP000503011">
    <property type="component" value="Chromosome"/>
</dbReference>
<dbReference type="RefSeq" id="WP_173154459.1">
    <property type="nucleotide sequence ID" value="NZ_AP022871.1"/>
</dbReference>
<accession>A0A6F8YCI8</accession>
<protein>
    <recommendedName>
        <fullName evidence="1">Beta-ketoacyl-[acyl-carrier-protein] synthase III N-terminal domain-containing protein</fullName>
    </recommendedName>
</protein>
<dbReference type="GO" id="GO:0006633">
    <property type="term" value="P:fatty acid biosynthetic process"/>
    <property type="evidence" value="ECO:0007669"/>
    <property type="project" value="InterPro"/>
</dbReference>
<dbReference type="Pfam" id="PF08545">
    <property type="entry name" value="ACP_syn_III"/>
    <property type="match status" value="1"/>
</dbReference>
<dbReference type="KEGG" id="psuu:Psuf_010900"/>
<dbReference type="GO" id="GO:0044550">
    <property type="term" value="P:secondary metabolite biosynthetic process"/>
    <property type="evidence" value="ECO:0007669"/>
    <property type="project" value="TreeGrafter"/>
</dbReference>
<evidence type="ECO:0000259" key="1">
    <source>
        <dbReference type="Pfam" id="PF08545"/>
    </source>
</evidence>
<sequence>MTPPPLALLGLGFDLPPPVDVVALAAAKGVDTSGYRSWPRACHVRGPDDQPSTMGATALRQALDESGVSAADLRLLIFTGVSRDYPPSWSVATEIMHLVRAGADCLGLDLTLGCAASLSALDLAQGWLAARGGGVAAVVAAERWSHTVDPTNPASRTWAWADGAAAVVTGVGAAPGFAAFLGAEFTTRADYNGHVLVRYGGTRHPVAPPGVDVATRLVSDRPRDEIRATYLAGYTAAYAALTDRLRVHANRLVCNQISPAVVALIAEGLGVPSSRTVLTGPELGHLGAADIFVGLDRLRGAGLLDEPVIMGSSTAYAFGTGIVGPAEHAPALIR</sequence>
<keyword evidence="3" id="KW-1185">Reference proteome</keyword>
<reference evidence="2 3" key="1">
    <citation type="submission" date="2020-03" db="EMBL/GenBank/DDBJ databases">
        <title>Whole genome shotgun sequence of Phytohabitans suffuscus NBRC 105367.</title>
        <authorList>
            <person name="Komaki H."/>
            <person name="Tamura T."/>
        </authorList>
    </citation>
    <scope>NUCLEOTIDE SEQUENCE [LARGE SCALE GENOMIC DNA]</scope>
    <source>
        <strain evidence="2 3">NBRC 105367</strain>
    </source>
</reference>
<feature type="domain" description="Beta-ketoacyl-[acyl-carrier-protein] synthase III N-terminal" evidence="1">
    <location>
        <begin position="108"/>
        <end position="176"/>
    </location>
</feature>
<dbReference type="EMBL" id="AP022871">
    <property type="protein sequence ID" value="BCB83777.1"/>
    <property type="molecule type" value="Genomic_DNA"/>
</dbReference>
<dbReference type="PANTHER" id="PTHR34069:SF2">
    <property type="entry name" value="BETA-KETOACYL-[ACYL-CARRIER-PROTEIN] SYNTHASE III"/>
    <property type="match status" value="1"/>
</dbReference>
<dbReference type="InterPro" id="IPR016039">
    <property type="entry name" value="Thiolase-like"/>
</dbReference>
<dbReference type="PANTHER" id="PTHR34069">
    <property type="entry name" value="3-OXOACYL-[ACYL-CARRIER-PROTEIN] SYNTHASE 3"/>
    <property type="match status" value="1"/>
</dbReference>
<proteinExistence type="predicted"/>
<dbReference type="AlphaFoldDB" id="A0A6F8YCI8"/>
<reference evidence="2 3" key="2">
    <citation type="submission" date="2020-03" db="EMBL/GenBank/DDBJ databases">
        <authorList>
            <person name="Ichikawa N."/>
            <person name="Kimura A."/>
            <person name="Kitahashi Y."/>
            <person name="Uohara A."/>
        </authorList>
    </citation>
    <scope>NUCLEOTIDE SEQUENCE [LARGE SCALE GENOMIC DNA]</scope>
    <source>
        <strain evidence="2 3">NBRC 105367</strain>
    </source>
</reference>
<dbReference type="GO" id="GO:0004315">
    <property type="term" value="F:3-oxoacyl-[acyl-carrier-protein] synthase activity"/>
    <property type="evidence" value="ECO:0007669"/>
    <property type="project" value="InterPro"/>
</dbReference>
<evidence type="ECO:0000313" key="2">
    <source>
        <dbReference type="EMBL" id="BCB83777.1"/>
    </source>
</evidence>
<name>A0A6F8YCI8_9ACTN</name>
<dbReference type="SUPFAM" id="SSF53901">
    <property type="entry name" value="Thiolase-like"/>
    <property type="match status" value="1"/>
</dbReference>
<dbReference type="Gene3D" id="3.40.47.10">
    <property type="match status" value="1"/>
</dbReference>